<evidence type="ECO:0000256" key="4">
    <source>
        <dbReference type="ARBA" id="ARBA00022723"/>
    </source>
</evidence>
<evidence type="ECO:0000259" key="11">
    <source>
        <dbReference type="PROSITE" id="PS51706"/>
    </source>
</evidence>
<sequence>MNYHNVEFERSFGTYSQLGRNDLPEIVFAGRSNVGKSSMINKLFNRKNLARVSAVPGKTATINFFRLENLRFVDLPGYGYAKVSKSEKRRWSELIGGYFADERDVALVFSLIDMRHPPTADDRQMVDFLIEHEFPFVCVLTKADKLGKTAREERLQKIRQELPCGDQLTLIPFSAETGEGVGEIRGILDEISQDVAEESGEEGEAEE</sequence>
<feature type="domain" description="EngB-type G" evidence="11">
    <location>
        <begin position="22"/>
        <end position="194"/>
    </location>
</feature>
<comment type="caution">
    <text evidence="12">The sequence shown here is derived from an EMBL/GenBank/DDBJ whole genome shotgun (WGS) entry which is preliminary data.</text>
</comment>
<dbReference type="GO" id="GO:0000917">
    <property type="term" value="P:division septum assembly"/>
    <property type="evidence" value="ECO:0007669"/>
    <property type="project" value="UniProtKB-KW"/>
</dbReference>
<organism evidence="12 13">
    <name type="scientific">Harryflintia acetispora</name>
    <dbReference type="NCBI Taxonomy" id="1849041"/>
    <lineage>
        <taxon>Bacteria</taxon>
        <taxon>Bacillati</taxon>
        <taxon>Bacillota</taxon>
        <taxon>Clostridia</taxon>
        <taxon>Eubacteriales</taxon>
        <taxon>Oscillospiraceae</taxon>
        <taxon>Harryflintia</taxon>
    </lineage>
</organism>
<dbReference type="InterPro" id="IPR027417">
    <property type="entry name" value="P-loop_NTPase"/>
</dbReference>
<comment type="cofactor">
    <cofactor evidence="1">
        <name>Mg(2+)</name>
        <dbReference type="ChEBI" id="CHEBI:18420"/>
    </cofactor>
</comment>
<comment type="function">
    <text evidence="10">Necessary for normal cell division and for the maintenance of normal septation.</text>
</comment>
<dbReference type="GO" id="GO:0005829">
    <property type="term" value="C:cytosol"/>
    <property type="evidence" value="ECO:0007669"/>
    <property type="project" value="TreeGrafter"/>
</dbReference>
<evidence type="ECO:0000256" key="3">
    <source>
        <dbReference type="ARBA" id="ARBA00022618"/>
    </source>
</evidence>
<keyword evidence="13" id="KW-1185">Reference proteome</keyword>
<evidence type="ECO:0000256" key="10">
    <source>
        <dbReference type="HAMAP-Rule" id="MF_00321"/>
    </source>
</evidence>
<comment type="similarity">
    <text evidence="2 10">Belongs to the TRAFAC class TrmE-Era-EngA-EngB-Septin-like GTPase superfamily. EngB GTPase family.</text>
</comment>
<dbReference type="PANTHER" id="PTHR11649">
    <property type="entry name" value="MSS1/TRME-RELATED GTP-BINDING PROTEIN"/>
    <property type="match status" value="1"/>
</dbReference>
<keyword evidence="5 10" id="KW-0547">Nucleotide-binding</keyword>
<evidence type="ECO:0000313" key="12">
    <source>
        <dbReference type="EMBL" id="TCL43710.1"/>
    </source>
</evidence>
<evidence type="ECO:0000256" key="2">
    <source>
        <dbReference type="ARBA" id="ARBA00009638"/>
    </source>
</evidence>
<dbReference type="RefSeq" id="WP_132084323.1">
    <property type="nucleotide sequence ID" value="NZ_SLUK01000004.1"/>
</dbReference>
<dbReference type="Proteomes" id="UP000294682">
    <property type="component" value="Unassembled WGS sequence"/>
</dbReference>
<dbReference type="EMBL" id="SLUK01000004">
    <property type="protein sequence ID" value="TCL43710.1"/>
    <property type="molecule type" value="Genomic_DNA"/>
</dbReference>
<dbReference type="PANTHER" id="PTHR11649:SF13">
    <property type="entry name" value="ENGB-TYPE G DOMAIN-CONTAINING PROTEIN"/>
    <property type="match status" value="1"/>
</dbReference>
<evidence type="ECO:0000256" key="5">
    <source>
        <dbReference type="ARBA" id="ARBA00022741"/>
    </source>
</evidence>
<keyword evidence="6" id="KW-0460">Magnesium</keyword>
<dbReference type="InterPro" id="IPR006073">
    <property type="entry name" value="GTP-bd"/>
</dbReference>
<evidence type="ECO:0000256" key="7">
    <source>
        <dbReference type="ARBA" id="ARBA00023134"/>
    </source>
</evidence>
<evidence type="ECO:0000256" key="1">
    <source>
        <dbReference type="ARBA" id="ARBA00001946"/>
    </source>
</evidence>
<name>A0A9X8Y8D6_9FIRM</name>
<dbReference type="HAMAP" id="MF_00321">
    <property type="entry name" value="GTPase_EngB"/>
    <property type="match status" value="1"/>
</dbReference>
<dbReference type="NCBIfam" id="TIGR00231">
    <property type="entry name" value="small_GTP"/>
    <property type="match status" value="1"/>
</dbReference>
<keyword evidence="9 10" id="KW-0131">Cell cycle</keyword>
<evidence type="ECO:0000256" key="6">
    <source>
        <dbReference type="ARBA" id="ARBA00022842"/>
    </source>
</evidence>
<gene>
    <name evidence="10" type="primary">engB</name>
    <name evidence="12" type="ORF">EDD78_10444</name>
</gene>
<proteinExistence type="inferred from homology"/>
<evidence type="ECO:0000313" key="13">
    <source>
        <dbReference type="Proteomes" id="UP000294682"/>
    </source>
</evidence>
<dbReference type="InterPro" id="IPR019987">
    <property type="entry name" value="GTP-bd_ribosome_bio_YsxC"/>
</dbReference>
<dbReference type="AlphaFoldDB" id="A0A9X8Y8D6"/>
<evidence type="ECO:0000256" key="8">
    <source>
        <dbReference type="ARBA" id="ARBA00023210"/>
    </source>
</evidence>
<accession>A0A9X8Y8D6</accession>
<dbReference type="InterPro" id="IPR005225">
    <property type="entry name" value="Small_GTP-bd"/>
</dbReference>
<dbReference type="Pfam" id="PF01926">
    <property type="entry name" value="MMR_HSR1"/>
    <property type="match status" value="1"/>
</dbReference>
<dbReference type="Gene3D" id="3.40.50.300">
    <property type="entry name" value="P-loop containing nucleotide triphosphate hydrolases"/>
    <property type="match status" value="1"/>
</dbReference>
<dbReference type="GO" id="GO:0005525">
    <property type="term" value="F:GTP binding"/>
    <property type="evidence" value="ECO:0007669"/>
    <property type="project" value="UniProtKB-UniRule"/>
</dbReference>
<dbReference type="NCBIfam" id="TIGR03598">
    <property type="entry name" value="GTPase_YsxC"/>
    <property type="match status" value="1"/>
</dbReference>
<evidence type="ECO:0000256" key="9">
    <source>
        <dbReference type="ARBA" id="ARBA00023306"/>
    </source>
</evidence>
<dbReference type="PROSITE" id="PS51706">
    <property type="entry name" value="G_ENGB"/>
    <property type="match status" value="1"/>
</dbReference>
<reference evidence="12 13" key="1">
    <citation type="submission" date="2019-03" db="EMBL/GenBank/DDBJ databases">
        <title>Genomic Encyclopedia of Type Strains, Phase IV (KMG-IV): sequencing the most valuable type-strain genomes for metagenomic binning, comparative biology and taxonomic classification.</title>
        <authorList>
            <person name="Goeker M."/>
        </authorList>
    </citation>
    <scope>NUCLEOTIDE SEQUENCE [LARGE SCALE GENOMIC DNA]</scope>
    <source>
        <strain evidence="12 13">DSM 100433</strain>
    </source>
</reference>
<keyword evidence="8 10" id="KW-0717">Septation</keyword>
<keyword evidence="4" id="KW-0479">Metal-binding</keyword>
<dbReference type="CDD" id="cd01876">
    <property type="entry name" value="YihA_EngB"/>
    <property type="match status" value="1"/>
</dbReference>
<dbReference type="InterPro" id="IPR030393">
    <property type="entry name" value="G_ENGB_dom"/>
</dbReference>
<keyword evidence="7 10" id="KW-0342">GTP-binding</keyword>
<dbReference type="GO" id="GO:0046872">
    <property type="term" value="F:metal ion binding"/>
    <property type="evidence" value="ECO:0007669"/>
    <property type="project" value="UniProtKB-KW"/>
</dbReference>
<protein>
    <recommendedName>
        <fullName evidence="10">Probable GTP-binding protein EngB</fullName>
    </recommendedName>
</protein>
<keyword evidence="3 10" id="KW-0132">Cell division</keyword>
<dbReference type="SUPFAM" id="SSF52540">
    <property type="entry name" value="P-loop containing nucleoside triphosphate hydrolases"/>
    <property type="match status" value="1"/>
</dbReference>